<dbReference type="AlphaFoldDB" id="A0AA92U7H8"/>
<evidence type="ECO:0000259" key="1">
    <source>
        <dbReference type="Pfam" id="PF00753"/>
    </source>
</evidence>
<dbReference type="PANTHER" id="PTHR30619:SF1">
    <property type="entry name" value="RECOMBINATION PROTEIN 2"/>
    <property type="match status" value="1"/>
</dbReference>
<proteinExistence type="predicted"/>
<protein>
    <submittedName>
        <fullName evidence="2">MBL fold metallo-hydrolase</fullName>
    </submittedName>
</protein>
<organism evidence="2 3">
    <name type="scientific">Segatella copri</name>
    <dbReference type="NCBI Taxonomy" id="165179"/>
    <lineage>
        <taxon>Bacteria</taxon>
        <taxon>Pseudomonadati</taxon>
        <taxon>Bacteroidota</taxon>
        <taxon>Bacteroidia</taxon>
        <taxon>Bacteroidales</taxon>
        <taxon>Prevotellaceae</taxon>
        <taxon>Segatella</taxon>
    </lineage>
</organism>
<dbReference type="Proteomes" id="UP000285776">
    <property type="component" value="Unassembled WGS sequence"/>
</dbReference>
<dbReference type="PANTHER" id="PTHR30619">
    <property type="entry name" value="DNA INTERNALIZATION/COMPETENCE PROTEIN COMEC/REC2"/>
    <property type="match status" value="1"/>
</dbReference>
<gene>
    <name evidence="2" type="ORF">DWV53_11150</name>
</gene>
<feature type="domain" description="Metallo-beta-lactamase" evidence="1">
    <location>
        <begin position="12"/>
        <end position="102"/>
    </location>
</feature>
<reference evidence="2 3" key="1">
    <citation type="submission" date="2018-08" db="EMBL/GenBank/DDBJ databases">
        <title>A genome reference for cultivated species of the human gut microbiota.</title>
        <authorList>
            <person name="Zou Y."/>
            <person name="Xue W."/>
            <person name="Luo G."/>
        </authorList>
    </citation>
    <scope>NUCLEOTIDE SEQUENCE [LARGE SCALE GENOMIC DNA]</scope>
    <source>
        <strain evidence="2 3">AF10-17</strain>
    </source>
</reference>
<dbReference type="RefSeq" id="WP_118153933.1">
    <property type="nucleotide sequence ID" value="NZ_QSAV01000038.1"/>
</dbReference>
<dbReference type="InterPro" id="IPR001279">
    <property type="entry name" value="Metallo-B-lactamas"/>
</dbReference>
<comment type="caution">
    <text evidence="2">The sequence shown here is derived from an EMBL/GenBank/DDBJ whole genome shotgun (WGS) entry which is preliminary data.</text>
</comment>
<evidence type="ECO:0000313" key="3">
    <source>
        <dbReference type="Proteomes" id="UP000285776"/>
    </source>
</evidence>
<dbReference type="InterPro" id="IPR036866">
    <property type="entry name" value="RibonucZ/Hydroxyglut_hydro"/>
</dbReference>
<dbReference type="SUPFAM" id="SSF56281">
    <property type="entry name" value="Metallo-hydrolase/oxidoreductase"/>
    <property type="match status" value="1"/>
</dbReference>
<evidence type="ECO:0000313" key="2">
    <source>
        <dbReference type="EMBL" id="RGW77210.1"/>
    </source>
</evidence>
<dbReference type="Gene3D" id="3.60.15.10">
    <property type="entry name" value="Ribonuclease Z/Hydroxyacylglutathione hydrolase-like"/>
    <property type="match status" value="1"/>
</dbReference>
<dbReference type="InterPro" id="IPR052159">
    <property type="entry name" value="Competence_DNA_uptake"/>
</dbReference>
<name>A0AA92U7H8_9BACT</name>
<dbReference type="EMBL" id="QSAV01000038">
    <property type="protein sequence ID" value="RGW77210.1"/>
    <property type="molecule type" value="Genomic_DNA"/>
</dbReference>
<sequence length="390" mass="44822">MHYIFKTFYVGAGDCMTLLLQNGNDELHIMVDCGNFTKEVSDYVTHTFGKRIDYLIVTHIDNDHICGLISMLSKIKDLTIHHILYNCYQRTSENLKDWDEKMKDNVKRLYGDLPVVVDMLEGKINAETSIPLAELILANDHWKQAWRREYVTSGSEPIELGNGMGKLIFLSPNQDALDKLDNEYRTLFWNKIYKKKDADYNKEESIYEALMRIAKEEDEEDKEKPISATLLDEKTLKAYADDSVSALTDANEASIAFVWECKKHRILFFGDASPKVVSENLNKVYADLPKPIVFDAIKVSHHGSAHSTIKEQFKVADSELYFVTGGAKVRPSFQALSRIVTAPMSGNINHREIRYNRQNEILQTLDEAEELKKKFHYSIEANKNEYELSD</sequence>
<accession>A0AA92U7H8</accession>
<dbReference type="Pfam" id="PF00753">
    <property type="entry name" value="Lactamase_B"/>
    <property type="match status" value="1"/>
</dbReference>